<dbReference type="InParanoid" id="A0A1D8PET7"/>
<feature type="compositionally biased region" description="Basic residues" evidence="3">
    <location>
        <begin position="19"/>
        <end position="30"/>
    </location>
</feature>
<dbReference type="SMART" id="SM00360">
    <property type="entry name" value="RRM"/>
    <property type="match status" value="1"/>
</dbReference>
<feature type="region of interest" description="Disordered" evidence="3">
    <location>
        <begin position="1"/>
        <end position="79"/>
    </location>
</feature>
<dbReference type="InterPro" id="IPR012677">
    <property type="entry name" value="Nucleotide-bd_a/b_plait_sf"/>
</dbReference>
<dbReference type="Pfam" id="PF13865">
    <property type="entry name" value="FoP_duplication"/>
    <property type="match status" value="1"/>
</dbReference>
<keyword evidence="1 2" id="KW-0694">RNA-binding</keyword>
<evidence type="ECO:0000256" key="2">
    <source>
        <dbReference type="PROSITE-ProRule" id="PRU00176"/>
    </source>
</evidence>
<dbReference type="EMBL" id="CP017623">
    <property type="protein sequence ID" value="AOW26649.1"/>
    <property type="molecule type" value="Genomic_DNA"/>
</dbReference>
<evidence type="ECO:0000256" key="1">
    <source>
        <dbReference type="ARBA" id="ARBA00022884"/>
    </source>
</evidence>
<protein>
    <recommendedName>
        <fullName evidence="4">RRM domain-containing protein</fullName>
    </recommendedName>
</protein>
<evidence type="ECO:0000313" key="5">
    <source>
        <dbReference type="CGD" id="CAL0000199519"/>
    </source>
</evidence>
<reference evidence="6 7" key="1">
    <citation type="journal article" date="2004" name="Proc. Natl. Acad. Sci. U.S.A.">
        <title>The diploid genome sequence of Candida albicans.</title>
        <authorList>
            <person name="Jones T."/>
            <person name="Federspiel N.A."/>
            <person name="Chibana H."/>
            <person name="Dungan J."/>
            <person name="Kalman S."/>
            <person name="Magee B.B."/>
            <person name="Newport G."/>
            <person name="Thorstenson Y.R."/>
            <person name="Agabian N."/>
            <person name="Magee P.T."/>
            <person name="Davis R.W."/>
            <person name="Scherer S."/>
        </authorList>
    </citation>
    <scope>NUCLEOTIDE SEQUENCE [LARGE SCALE GENOMIC DNA]</scope>
    <source>
        <strain evidence="7">SC5314 / ATCC MYA-2876</strain>
    </source>
</reference>
<feature type="compositionally biased region" description="Basic residues" evidence="3">
    <location>
        <begin position="205"/>
        <end position="220"/>
    </location>
</feature>
<name>A0A1D8PET7_CANAL</name>
<evidence type="ECO:0000259" key="4">
    <source>
        <dbReference type="PROSITE" id="PS50102"/>
    </source>
</evidence>
<dbReference type="CGD" id="CAL0000199519">
    <property type="gene designation" value="orf19.12353"/>
</dbReference>
<dbReference type="OrthoDB" id="5382468at2759"/>
<keyword evidence="7" id="KW-1185">Reference proteome</keyword>
<reference evidence="6 7" key="2">
    <citation type="journal article" date="2007" name="Genome Biol.">
        <title>Assembly of the Candida albicans genome into sixteen supercontigs aligned on the eight chromosomes.</title>
        <authorList>
            <person name="van het Hoog M."/>
            <person name="Rast T.J."/>
            <person name="Martchenko M."/>
            <person name="Grindle S."/>
            <person name="Dignard D."/>
            <person name="Hogues H."/>
            <person name="Cuomo C."/>
            <person name="Berriman M."/>
            <person name="Scherer S."/>
            <person name="Magee B.B."/>
            <person name="Whiteway M."/>
            <person name="Chibana H."/>
            <person name="Nantel A."/>
            <person name="Magee P.T."/>
        </authorList>
    </citation>
    <scope>GENOME REANNOTATION</scope>
    <source>
        <strain evidence="7">SC5314 / ATCC MYA-2876</strain>
    </source>
</reference>
<dbReference type="SMR" id="A0A1D8PET7"/>
<accession>A0A1D8PET7</accession>
<reference evidence="6 7" key="3">
    <citation type="journal article" date="2013" name="Genome Biol.">
        <title>Assembly of a phased diploid Candida albicans genome facilitates allele-specific measurements and provides a simple model for repeat and indel structure.</title>
        <authorList>
            <person name="Muzzey D."/>
            <person name="Schwartz K."/>
            <person name="Weissman J.S."/>
            <person name="Sherlock G."/>
        </authorList>
    </citation>
    <scope>NUCLEOTIDE SEQUENCE [LARGE SCALE GENOMIC DNA]</scope>
    <source>
        <strain evidence="7">SC5314 / ATCC MYA-2876</strain>
    </source>
</reference>
<dbReference type="InterPro" id="IPR000504">
    <property type="entry name" value="RRM_dom"/>
</dbReference>
<organism evidence="6 7">
    <name type="scientific">Candida albicans (strain SC5314 / ATCC MYA-2876)</name>
    <name type="common">Yeast</name>
    <dbReference type="NCBI Taxonomy" id="237561"/>
    <lineage>
        <taxon>Eukaryota</taxon>
        <taxon>Fungi</taxon>
        <taxon>Dikarya</taxon>
        <taxon>Ascomycota</taxon>
        <taxon>Saccharomycotina</taxon>
        <taxon>Pichiomycetes</taxon>
        <taxon>Debaryomycetaceae</taxon>
        <taxon>Candida/Lodderomyces clade</taxon>
        <taxon>Candida</taxon>
    </lineage>
</organism>
<dbReference type="AlphaFoldDB" id="A0A1D8PET7"/>
<feature type="region of interest" description="Disordered" evidence="3">
    <location>
        <begin position="177"/>
        <end position="226"/>
    </location>
</feature>
<feature type="domain" description="RRM" evidence="4">
    <location>
        <begin position="90"/>
        <end position="165"/>
    </location>
</feature>
<dbReference type="InterPro" id="IPR035979">
    <property type="entry name" value="RBD_domain_sf"/>
</dbReference>
<dbReference type="PROSITE" id="PS50102">
    <property type="entry name" value="RRM"/>
    <property type="match status" value="1"/>
</dbReference>
<dbReference type="STRING" id="237561.A0A1D8PET7"/>
<dbReference type="InterPro" id="IPR025715">
    <property type="entry name" value="FoP_C"/>
</dbReference>
<dbReference type="VEuPathDB" id="FungiDB:C1_10190W_A"/>
<sequence length="277" mass="30951">MSSNILEQSLDDIIGEKQHQRKFVPSRRRGNPNFRRGGGGAGVSTRGNRHHPYRSNPSTRRDTDSYIPRPAVSSSSSIPKQVSLLANGRPTLRIKNIHPELNGEDLSNLFSSISPVDFVKFDDDNDTIAYICFQNDCERSNSEAIAKFDGKKAMGKILIVENTTSLLDRIDTRNINHRITSNGPSHSSHRSYSHSHPRGTSSGRRPPRERKIGGKTRPAKKTAEDLDKELENYMGNTTDTLDQELDNYMHETTTTNTNEPSGEQVATSTINDEMTLD</sequence>
<evidence type="ECO:0000256" key="3">
    <source>
        <dbReference type="SAM" id="MobiDB-lite"/>
    </source>
</evidence>
<dbReference type="GO" id="GO:0005634">
    <property type="term" value="C:nucleus"/>
    <property type="evidence" value="ECO:0000318"/>
    <property type="project" value="GO_Central"/>
</dbReference>
<dbReference type="PANTHER" id="PTHR19965:SF82">
    <property type="entry name" value="THO COMPLEX SUBUNIT 4"/>
    <property type="match status" value="1"/>
</dbReference>
<evidence type="ECO:0000313" key="7">
    <source>
        <dbReference type="Proteomes" id="UP000000559"/>
    </source>
</evidence>
<evidence type="ECO:0000313" key="6">
    <source>
        <dbReference type="EMBL" id="AOW26649.1"/>
    </source>
</evidence>
<gene>
    <name evidence="6" type="ordered locus">CAALFM_C110190WA</name>
    <name evidence="5" type="ordered locus">orf19.12353</name>
</gene>
<dbReference type="PANTHER" id="PTHR19965">
    <property type="entry name" value="RNA AND EXPORT FACTOR BINDING PROTEIN"/>
    <property type="match status" value="1"/>
</dbReference>
<feature type="region of interest" description="Disordered" evidence="3">
    <location>
        <begin position="252"/>
        <end position="277"/>
    </location>
</feature>
<dbReference type="RefSeq" id="XP_723571.2">
    <property type="nucleotide sequence ID" value="XM_718478.2"/>
</dbReference>
<dbReference type="eggNOG" id="ENOG502SCR7">
    <property type="taxonomic scope" value="Eukaryota"/>
</dbReference>
<dbReference type="GeneID" id="3634785"/>
<dbReference type="Proteomes" id="UP000000559">
    <property type="component" value="Chromosome 1"/>
</dbReference>
<dbReference type="KEGG" id="cal:CAALFM_C110190WA"/>
<dbReference type="SUPFAM" id="SSF54928">
    <property type="entry name" value="RNA-binding domain, RBD"/>
    <property type="match status" value="1"/>
</dbReference>
<dbReference type="GO" id="GO:0003729">
    <property type="term" value="F:mRNA binding"/>
    <property type="evidence" value="ECO:0000318"/>
    <property type="project" value="GO_Central"/>
</dbReference>
<feature type="compositionally biased region" description="Basic residues" evidence="3">
    <location>
        <begin position="187"/>
        <end position="197"/>
    </location>
</feature>
<dbReference type="SMART" id="SM01218">
    <property type="entry name" value="FoP_duplication"/>
    <property type="match status" value="1"/>
</dbReference>
<dbReference type="OMA" id="DTRNINH"/>
<proteinExistence type="predicted"/>
<dbReference type="InterPro" id="IPR051229">
    <property type="entry name" value="ALYREF_mRNA_export"/>
</dbReference>
<dbReference type="Gene3D" id="3.30.70.330">
    <property type="match status" value="1"/>
</dbReference>